<dbReference type="PANTHER" id="PTHR43877:SF1">
    <property type="entry name" value="ACETYLTRANSFERASE"/>
    <property type="match status" value="1"/>
</dbReference>
<dbReference type="AlphaFoldDB" id="A0A844XV37"/>
<dbReference type="EMBL" id="WTYC01000005">
    <property type="protein sequence ID" value="MXO48832.1"/>
    <property type="molecule type" value="Genomic_DNA"/>
</dbReference>
<dbReference type="Gene3D" id="3.40.630.30">
    <property type="match status" value="1"/>
</dbReference>
<accession>A0A844XV37</accession>
<dbReference type="PROSITE" id="PS51186">
    <property type="entry name" value="GNAT"/>
    <property type="match status" value="1"/>
</dbReference>
<sequence>MPHRRYPRQSQVRLRPAARCRPARHGAGSGQGRLGRAALHAAGRARDRARQQAAGLPFAGSGVRHGRCQHAAGPARRSAGFPHGGADARPARREGHPPDDEQSREGRSAGGRRGGGVRARGAFAARQSPQRPLPRHQARSGGPPAAVSALTIRPETRADCAQISVVTEAAFADVDHSDGSEVKIIERLRADGDLALSLVAEDGERIVGHVALSPVRISDGSQGWFGLGPISVLPACQRGGVGQRLMQRAIADVRETGARGIVLLGDPAYYARFGFRHDPRLVYPGPPPEYFQRLVLEGEPPAGTVTYAPAFG</sequence>
<name>A0A844XV37_9SPHN</name>
<dbReference type="PANTHER" id="PTHR43877">
    <property type="entry name" value="AMINOALKYLPHOSPHONATE N-ACETYLTRANSFERASE-RELATED-RELATED"/>
    <property type="match status" value="1"/>
</dbReference>
<dbReference type="GO" id="GO:0016747">
    <property type="term" value="F:acyltransferase activity, transferring groups other than amino-acyl groups"/>
    <property type="evidence" value="ECO:0007669"/>
    <property type="project" value="InterPro"/>
</dbReference>
<keyword evidence="1 5" id="KW-0808">Transferase</keyword>
<organism evidence="5 6">
    <name type="scientific">Qipengyuania vulgaris</name>
    <dbReference type="NCBI Taxonomy" id="291985"/>
    <lineage>
        <taxon>Bacteria</taxon>
        <taxon>Pseudomonadati</taxon>
        <taxon>Pseudomonadota</taxon>
        <taxon>Alphaproteobacteria</taxon>
        <taxon>Sphingomonadales</taxon>
        <taxon>Erythrobacteraceae</taxon>
        <taxon>Qipengyuania</taxon>
    </lineage>
</organism>
<feature type="compositionally biased region" description="Basic and acidic residues" evidence="3">
    <location>
        <begin position="89"/>
        <end position="107"/>
    </location>
</feature>
<evidence type="ECO:0000313" key="5">
    <source>
        <dbReference type="EMBL" id="MXO48832.1"/>
    </source>
</evidence>
<dbReference type="InterPro" id="IPR016181">
    <property type="entry name" value="Acyl_CoA_acyltransferase"/>
</dbReference>
<dbReference type="InterPro" id="IPR000182">
    <property type="entry name" value="GNAT_dom"/>
</dbReference>
<evidence type="ECO:0000256" key="2">
    <source>
        <dbReference type="ARBA" id="ARBA00023315"/>
    </source>
</evidence>
<feature type="compositionally biased region" description="Gly residues" evidence="3">
    <location>
        <begin position="108"/>
        <end position="118"/>
    </location>
</feature>
<feature type="region of interest" description="Disordered" evidence="3">
    <location>
        <begin position="1"/>
        <end position="146"/>
    </location>
</feature>
<dbReference type="InterPro" id="IPR050832">
    <property type="entry name" value="Bact_Acetyltransf"/>
</dbReference>
<evidence type="ECO:0000313" key="6">
    <source>
        <dbReference type="Proteomes" id="UP000448199"/>
    </source>
</evidence>
<evidence type="ECO:0000256" key="3">
    <source>
        <dbReference type="SAM" id="MobiDB-lite"/>
    </source>
</evidence>
<dbReference type="Proteomes" id="UP000448199">
    <property type="component" value="Unassembled WGS sequence"/>
</dbReference>
<protein>
    <submittedName>
        <fullName evidence="5">GNAT family N-acetyltransferase</fullName>
    </submittedName>
</protein>
<keyword evidence="6" id="KW-1185">Reference proteome</keyword>
<gene>
    <name evidence="5" type="ORF">GRI69_11245</name>
</gene>
<proteinExistence type="predicted"/>
<reference evidence="5 6" key="1">
    <citation type="submission" date="2019-12" db="EMBL/GenBank/DDBJ databases">
        <title>Genomic-based taxomic classification of the family Erythrobacteraceae.</title>
        <authorList>
            <person name="Xu L."/>
        </authorList>
    </citation>
    <scope>NUCLEOTIDE SEQUENCE [LARGE SCALE GENOMIC DNA]</scope>
    <source>
        <strain evidence="5 6">DSM 17792</strain>
    </source>
</reference>
<keyword evidence="2" id="KW-0012">Acyltransferase</keyword>
<dbReference type="CDD" id="cd04301">
    <property type="entry name" value="NAT_SF"/>
    <property type="match status" value="1"/>
</dbReference>
<comment type="caution">
    <text evidence="5">The sequence shown here is derived from an EMBL/GenBank/DDBJ whole genome shotgun (WGS) entry which is preliminary data.</text>
</comment>
<dbReference type="SUPFAM" id="SSF55729">
    <property type="entry name" value="Acyl-CoA N-acyltransferases (Nat)"/>
    <property type="match status" value="1"/>
</dbReference>
<evidence type="ECO:0000259" key="4">
    <source>
        <dbReference type="PROSITE" id="PS51186"/>
    </source>
</evidence>
<dbReference type="OrthoDB" id="9797178at2"/>
<evidence type="ECO:0000256" key="1">
    <source>
        <dbReference type="ARBA" id="ARBA00022679"/>
    </source>
</evidence>
<feature type="domain" description="N-acetyltransferase" evidence="4">
    <location>
        <begin position="150"/>
        <end position="297"/>
    </location>
</feature>
<dbReference type="Pfam" id="PF13527">
    <property type="entry name" value="Acetyltransf_9"/>
    <property type="match status" value="1"/>
</dbReference>